<gene>
    <name evidence="2" type="ORF">CH338_17565</name>
</gene>
<evidence type="ECO:0000256" key="1">
    <source>
        <dbReference type="SAM" id="Phobius"/>
    </source>
</evidence>
<dbReference type="PIRSF" id="PIRSF011443">
    <property type="entry name" value="YgjV"/>
    <property type="match status" value="1"/>
</dbReference>
<dbReference type="InterPro" id="IPR019629">
    <property type="entry name" value="Uncharacterised_HI1736/YgjV"/>
</dbReference>
<dbReference type="AlphaFoldDB" id="A0A327KDN2"/>
<accession>A0A327KDN2</accession>
<name>A0A327KDN2_9BRAD</name>
<dbReference type="EMBL" id="NPEU01000218">
    <property type="protein sequence ID" value="RAI36437.1"/>
    <property type="molecule type" value="Genomic_DNA"/>
</dbReference>
<sequence length="169" mass="17924">MDFLSPAQIAGYVSFVLGMIAFMQTRDRPLKLFNGAQCIAYAVHFLMLGNIPAAATAAVSAVRSFLALRTRSPLLAVAVVVVLVAIGSQVVTHWTGWLPVAASSFGTLAMFLLRGIPMRLVMLGCCLMWLANNLLSGSIGGTLLETAIALAMVSTIVRMVRARRAAEAA</sequence>
<reference evidence="2 3" key="1">
    <citation type="submission" date="2017-07" db="EMBL/GenBank/DDBJ databases">
        <title>Draft Genome Sequences of Select Purple Nonsulfur Bacteria.</title>
        <authorList>
            <person name="Lasarre B."/>
            <person name="Mckinlay J.B."/>
        </authorList>
    </citation>
    <scope>NUCLEOTIDE SEQUENCE [LARGE SCALE GENOMIC DNA]</scope>
    <source>
        <strain evidence="2 3">DSM 11907</strain>
    </source>
</reference>
<dbReference type="RefSeq" id="WP_111358431.1">
    <property type="nucleotide sequence ID" value="NZ_NHSK01000116.1"/>
</dbReference>
<dbReference type="Pfam" id="PF10688">
    <property type="entry name" value="Imp-YgjV"/>
    <property type="match status" value="1"/>
</dbReference>
<evidence type="ECO:0000313" key="2">
    <source>
        <dbReference type="EMBL" id="RAI36437.1"/>
    </source>
</evidence>
<organism evidence="2 3">
    <name type="scientific">Rhodoplanes elegans</name>
    <dbReference type="NCBI Taxonomy" id="29408"/>
    <lineage>
        <taxon>Bacteria</taxon>
        <taxon>Pseudomonadati</taxon>
        <taxon>Pseudomonadota</taxon>
        <taxon>Alphaproteobacteria</taxon>
        <taxon>Hyphomicrobiales</taxon>
        <taxon>Nitrobacteraceae</taxon>
        <taxon>Rhodoplanes</taxon>
    </lineage>
</organism>
<feature type="transmembrane region" description="Helical" evidence="1">
    <location>
        <begin position="142"/>
        <end position="160"/>
    </location>
</feature>
<dbReference type="InterPro" id="IPR026267">
    <property type="entry name" value="YgjV"/>
</dbReference>
<proteinExistence type="predicted"/>
<comment type="caution">
    <text evidence="2">The sequence shown here is derived from an EMBL/GenBank/DDBJ whole genome shotgun (WGS) entry which is preliminary data.</text>
</comment>
<dbReference type="Proteomes" id="UP000248863">
    <property type="component" value="Unassembled WGS sequence"/>
</dbReference>
<protein>
    <recommendedName>
        <fullName evidence="4">YgjV family protein</fullName>
    </recommendedName>
</protein>
<feature type="transmembrane region" description="Helical" evidence="1">
    <location>
        <begin position="74"/>
        <end position="91"/>
    </location>
</feature>
<keyword evidence="1" id="KW-0812">Transmembrane</keyword>
<keyword evidence="1" id="KW-0472">Membrane</keyword>
<evidence type="ECO:0008006" key="4">
    <source>
        <dbReference type="Google" id="ProtNLM"/>
    </source>
</evidence>
<feature type="transmembrane region" description="Helical" evidence="1">
    <location>
        <begin position="7"/>
        <end position="24"/>
    </location>
</feature>
<evidence type="ECO:0000313" key="3">
    <source>
        <dbReference type="Proteomes" id="UP000248863"/>
    </source>
</evidence>
<feature type="transmembrane region" description="Helical" evidence="1">
    <location>
        <begin position="39"/>
        <end position="62"/>
    </location>
</feature>
<keyword evidence="3" id="KW-1185">Reference proteome</keyword>
<keyword evidence="1" id="KW-1133">Transmembrane helix</keyword>
<dbReference type="OrthoDB" id="7356190at2"/>